<protein>
    <recommendedName>
        <fullName evidence="3">BON domain-containing protein</fullName>
    </recommendedName>
</protein>
<proteinExistence type="predicted"/>
<accession>A0A1G7R315</accession>
<gene>
    <name evidence="1" type="ORF">SAMN05660324_1726</name>
</gene>
<evidence type="ECO:0008006" key="3">
    <source>
        <dbReference type="Google" id="ProtNLM"/>
    </source>
</evidence>
<sequence>MGVVTDRSTARAAKAQLAARLADDPGVTGVGLARQDTDYVLRVDLTEAAAGDRVPGQVDGVAVVTRVIGTVRALPAG</sequence>
<name>A0A1G7R315_9ACTN</name>
<dbReference type="AlphaFoldDB" id="A0A1G7R315"/>
<evidence type="ECO:0000313" key="1">
    <source>
        <dbReference type="EMBL" id="SDG05104.1"/>
    </source>
</evidence>
<dbReference type="EMBL" id="FNCF01000002">
    <property type="protein sequence ID" value="SDG05104.1"/>
    <property type="molecule type" value="Genomic_DNA"/>
</dbReference>
<evidence type="ECO:0000313" key="2">
    <source>
        <dbReference type="Proteomes" id="UP000198863"/>
    </source>
</evidence>
<dbReference type="Proteomes" id="UP000198863">
    <property type="component" value="Unassembled WGS sequence"/>
</dbReference>
<keyword evidence="2" id="KW-1185">Reference proteome</keyword>
<organism evidence="1 2">
    <name type="scientific">Klenkia brasiliensis</name>
    <dbReference type="NCBI Taxonomy" id="333142"/>
    <lineage>
        <taxon>Bacteria</taxon>
        <taxon>Bacillati</taxon>
        <taxon>Actinomycetota</taxon>
        <taxon>Actinomycetes</taxon>
        <taxon>Geodermatophilales</taxon>
        <taxon>Geodermatophilaceae</taxon>
        <taxon>Klenkia</taxon>
    </lineage>
</organism>
<reference evidence="2" key="1">
    <citation type="submission" date="2016-10" db="EMBL/GenBank/DDBJ databases">
        <authorList>
            <person name="Varghese N."/>
            <person name="Submissions S."/>
        </authorList>
    </citation>
    <scope>NUCLEOTIDE SEQUENCE [LARGE SCALE GENOMIC DNA]</scope>
    <source>
        <strain evidence="2">DSM 44526</strain>
    </source>
</reference>